<comment type="similarity">
    <text evidence="9 10">Belongs to the TrpA family.</text>
</comment>
<sequence length="275" mass="29126">MTEPNRFQKLFEGLRARREGAFVPFVNLCDPDPDTSRKVVEALIEGGADALELGIPFSDPCADGPVIEASAGRALEAGSTTEKCLAIVKSVREAHPDLPISLMLYVNLVTAPGIGNFFKAVHSAGADAVLIPDVPISMREREPEWDEAAARQGVSLVAIAPPSAAPELLRKVAERSKGYVYLLSRTGITGTERAAEMPQLSEVEALRKAHAAPLLLGFGISRPEHVKAALQSGADGAIAGSAVTKIIAENLGDHAKMLASLRAFVKEMKAATRLS</sequence>
<evidence type="ECO:0000313" key="12">
    <source>
        <dbReference type="Proteomes" id="UP000469462"/>
    </source>
</evidence>
<dbReference type="HAMAP" id="MF_00131">
    <property type="entry name" value="Trp_synth_alpha"/>
    <property type="match status" value="1"/>
</dbReference>
<keyword evidence="5 9" id="KW-0822">Tryptophan biosynthesis</keyword>
<dbReference type="EMBL" id="WEHW01000075">
    <property type="protein sequence ID" value="KAB7649591.1"/>
    <property type="molecule type" value="Genomic_DNA"/>
</dbReference>
<comment type="caution">
    <text evidence="11">The sequence shown here is derived from an EMBL/GenBank/DDBJ whole genome shotgun (WGS) entry which is preliminary data.</text>
</comment>
<organism evidence="11 12">
    <name type="scientific">Sutterella seckii</name>
    <dbReference type="NCBI Taxonomy" id="1944635"/>
    <lineage>
        <taxon>Bacteria</taxon>
        <taxon>Pseudomonadati</taxon>
        <taxon>Pseudomonadota</taxon>
        <taxon>Betaproteobacteria</taxon>
        <taxon>Burkholderiales</taxon>
        <taxon>Sutterellaceae</taxon>
        <taxon>Sutterella</taxon>
    </lineage>
</organism>
<reference evidence="11 12" key="1">
    <citation type="submission" date="2019-10" db="EMBL/GenBank/DDBJ databases">
        <title>Genome diversity of Sutterella seckii.</title>
        <authorList>
            <person name="Chaplin A.V."/>
            <person name="Sokolova S.R."/>
            <person name="Mosin K.A."/>
            <person name="Ivanova E.L."/>
            <person name="Kochetkova T.O."/>
            <person name="Goltsov A.Y."/>
            <person name="Trofimov D.Y."/>
            <person name="Efimov B.A."/>
        </authorList>
    </citation>
    <scope>NUCLEOTIDE SEQUENCE [LARGE SCALE GENOMIC DNA]</scope>
    <source>
        <strain evidence="11 12">ASD3426</strain>
    </source>
</reference>
<dbReference type="NCBIfam" id="TIGR00262">
    <property type="entry name" value="trpA"/>
    <property type="match status" value="1"/>
</dbReference>
<feature type="active site" description="Proton acceptor" evidence="9">
    <location>
        <position position="63"/>
    </location>
</feature>
<name>A0AAI9SAY1_9BURK</name>
<keyword evidence="6 9" id="KW-0057">Aromatic amino acid biosynthesis</keyword>
<dbReference type="Pfam" id="PF00290">
    <property type="entry name" value="Trp_syntA"/>
    <property type="match status" value="1"/>
</dbReference>
<dbReference type="CDD" id="cd04724">
    <property type="entry name" value="Tryptophan_synthase_alpha"/>
    <property type="match status" value="1"/>
</dbReference>
<evidence type="ECO:0000256" key="5">
    <source>
        <dbReference type="ARBA" id="ARBA00022822"/>
    </source>
</evidence>
<evidence type="ECO:0000256" key="10">
    <source>
        <dbReference type="RuleBase" id="RU003662"/>
    </source>
</evidence>
<dbReference type="PANTHER" id="PTHR43406:SF1">
    <property type="entry name" value="TRYPTOPHAN SYNTHASE ALPHA CHAIN, CHLOROPLASTIC"/>
    <property type="match status" value="1"/>
</dbReference>
<dbReference type="SUPFAM" id="SSF51366">
    <property type="entry name" value="Ribulose-phoshate binding barrel"/>
    <property type="match status" value="1"/>
</dbReference>
<feature type="active site" description="Proton acceptor" evidence="9">
    <location>
        <position position="52"/>
    </location>
</feature>
<evidence type="ECO:0000256" key="3">
    <source>
        <dbReference type="ARBA" id="ARBA00011270"/>
    </source>
</evidence>
<dbReference type="GO" id="GO:0005829">
    <property type="term" value="C:cytosol"/>
    <property type="evidence" value="ECO:0007669"/>
    <property type="project" value="TreeGrafter"/>
</dbReference>
<accession>A0AAI9SAY1</accession>
<evidence type="ECO:0000256" key="6">
    <source>
        <dbReference type="ARBA" id="ARBA00023141"/>
    </source>
</evidence>
<proteinExistence type="inferred from homology"/>
<dbReference type="AlphaFoldDB" id="A0AAI9SAY1"/>
<evidence type="ECO:0000256" key="8">
    <source>
        <dbReference type="ARBA" id="ARBA00049047"/>
    </source>
</evidence>
<comment type="function">
    <text evidence="1 9">The alpha subunit is responsible for the aldol cleavage of indoleglycerol phosphate to indole and glyceraldehyde 3-phosphate.</text>
</comment>
<comment type="pathway">
    <text evidence="2 9">Amino-acid biosynthesis; L-tryptophan biosynthesis; L-tryptophan from chorismate: step 5/5.</text>
</comment>
<dbReference type="RefSeq" id="WP_139688717.1">
    <property type="nucleotide sequence ID" value="NZ_WEHW01000075.1"/>
</dbReference>
<evidence type="ECO:0000256" key="2">
    <source>
        <dbReference type="ARBA" id="ARBA00004733"/>
    </source>
</evidence>
<dbReference type="InterPro" id="IPR011060">
    <property type="entry name" value="RibuloseP-bd_barrel"/>
</dbReference>
<keyword evidence="12" id="KW-1185">Reference proteome</keyword>
<protein>
    <recommendedName>
        <fullName evidence="9">Tryptophan synthase alpha chain</fullName>
        <ecNumber evidence="9">4.2.1.20</ecNumber>
    </recommendedName>
</protein>
<dbReference type="PANTHER" id="PTHR43406">
    <property type="entry name" value="TRYPTOPHAN SYNTHASE, ALPHA CHAIN"/>
    <property type="match status" value="1"/>
</dbReference>
<dbReference type="GO" id="GO:0004834">
    <property type="term" value="F:tryptophan synthase activity"/>
    <property type="evidence" value="ECO:0007669"/>
    <property type="project" value="UniProtKB-UniRule"/>
</dbReference>
<comment type="subunit">
    <text evidence="3 9">Tetramer of two alpha and two beta chains.</text>
</comment>
<comment type="catalytic activity">
    <reaction evidence="8 9">
        <text>(1S,2R)-1-C-(indol-3-yl)glycerol 3-phosphate + L-serine = D-glyceraldehyde 3-phosphate + L-tryptophan + H2O</text>
        <dbReference type="Rhea" id="RHEA:10532"/>
        <dbReference type="ChEBI" id="CHEBI:15377"/>
        <dbReference type="ChEBI" id="CHEBI:33384"/>
        <dbReference type="ChEBI" id="CHEBI:57912"/>
        <dbReference type="ChEBI" id="CHEBI:58866"/>
        <dbReference type="ChEBI" id="CHEBI:59776"/>
        <dbReference type="EC" id="4.2.1.20"/>
    </reaction>
</comment>
<dbReference type="EC" id="4.2.1.20" evidence="9"/>
<evidence type="ECO:0000313" key="11">
    <source>
        <dbReference type="EMBL" id="KAB7649591.1"/>
    </source>
</evidence>
<keyword evidence="7 9" id="KW-0456">Lyase</keyword>
<dbReference type="FunFam" id="3.20.20.70:FF:000037">
    <property type="entry name" value="Tryptophan synthase alpha chain"/>
    <property type="match status" value="1"/>
</dbReference>
<keyword evidence="4 9" id="KW-0028">Amino-acid biosynthesis</keyword>
<gene>
    <name evidence="9 11" type="primary">trpA</name>
    <name evidence="11" type="ORF">GBM96_11110</name>
</gene>
<evidence type="ECO:0000256" key="1">
    <source>
        <dbReference type="ARBA" id="ARBA00003365"/>
    </source>
</evidence>
<dbReference type="InterPro" id="IPR013785">
    <property type="entry name" value="Aldolase_TIM"/>
</dbReference>
<evidence type="ECO:0000256" key="7">
    <source>
        <dbReference type="ARBA" id="ARBA00023239"/>
    </source>
</evidence>
<dbReference type="Proteomes" id="UP000469462">
    <property type="component" value="Unassembled WGS sequence"/>
</dbReference>
<dbReference type="Gene3D" id="3.20.20.70">
    <property type="entry name" value="Aldolase class I"/>
    <property type="match status" value="1"/>
</dbReference>
<evidence type="ECO:0000256" key="9">
    <source>
        <dbReference type="HAMAP-Rule" id="MF_00131"/>
    </source>
</evidence>
<evidence type="ECO:0000256" key="4">
    <source>
        <dbReference type="ARBA" id="ARBA00022605"/>
    </source>
</evidence>
<dbReference type="InterPro" id="IPR002028">
    <property type="entry name" value="Trp_synthase_suA"/>
</dbReference>